<proteinExistence type="inferred from homology"/>
<sequence>MSDLGRKAGLSLNLDGVDGCVVPLREMVELHAFWCNTQVNLAMNFRDRQALFWNFGFPLGFAVIFSAVFGRGTAQERWTVIMQIVAITLASNGIFGTALPLVTMREQHILRRYRVTPLPLTTLLLSVTFAQLLLIVLATALVIAFMAVLLKVPLTLDWSKLAVVVLSGAMAMLALGLIVAAVADNTKVAPSIAQLIFMPMIFLSGATVPDFLIPPSWQQVGEFLPLTHVFRACKAIVVGKGWDALVSPTVALLVTAAVGFWFAHALFRWEPEEKLPTPARLKVIAATLLVLAFPKLTDTTLAFLFKPRGIVVIYAGRMWDGLSDRLREQVTVVIHNGRVVKMHNGFVSASRFARVVDAKHLTVLPGLGDAHVHLGSDGGFAFAAIGNEDEREAMERRLLGYLRCGVTMIKSCCDHTDLVVRLRDREKQGLLTAPRLVVVGPAFTAPNGHPTELFFWAPDIRPFVRQVDTPKEVSAELNDLAKRVDNIKAIYGRGIGWFTYPRMKREVLAALVEKAHQLGLKVTVHTDTAEDVRTAVELGADGIEHGSFANAIDDATLQAMAKRKVIFVPTLSVAEGMRKAGAGESLDDEPFVREVVPKEVRESLSKGGWVAMWRRGMQFSRWDERLKTNMENVRRAFRLGVPIVCGTDAGNQGTFHGPAVHRELRLLVQAGLPNVEALKAATSRCAHWLGIDAGIIAEGKSADLIAVEGDPTKDITALAKLRWVMKGGQLVVQVK</sequence>
<reference evidence="8" key="1">
    <citation type="submission" date="2017-09" db="EMBL/GenBank/DDBJ databases">
        <title>Metaegenomics of thermophilic ammonia-oxidizing enrichment culture.</title>
        <authorList>
            <person name="Kato S."/>
            <person name="Suzuki K."/>
        </authorList>
    </citation>
    <scope>NUCLEOTIDE SEQUENCE [LARGE SCALE GENOMIC DNA]</scope>
</reference>
<dbReference type="EMBL" id="BEHT01000020">
    <property type="protein sequence ID" value="GBC99048.1"/>
    <property type="molecule type" value="Genomic_DNA"/>
</dbReference>
<evidence type="ECO:0000259" key="6">
    <source>
        <dbReference type="PROSITE" id="PS51012"/>
    </source>
</evidence>
<dbReference type="InterPro" id="IPR006680">
    <property type="entry name" value="Amidohydro-rel"/>
</dbReference>
<keyword evidence="3 5" id="KW-1133">Transmembrane helix</keyword>
<dbReference type="GO" id="GO:0016810">
    <property type="term" value="F:hydrolase activity, acting on carbon-nitrogen (but not peptide) bonds"/>
    <property type="evidence" value="ECO:0007669"/>
    <property type="project" value="InterPro"/>
</dbReference>
<organism evidence="7 8">
    <name type="scientific">Candidatus Fervidibacter japonicus</name>
    <dbReference type="NCBI Taxonomy" id="2035412"/>
    <lineage>
        <taxon>Bacteria</taxon>
        <taxon>Candidatus Fervidibacterota</taxon>
        <taxon>Candidatus Fervidibacter</taxon>
    </lineage>
</organism>
<keyword evidence="7" id="KW-0378">Hydrolase</keyword>
<dbReference type="AlphaFoldDB" id="A0A2H5XCX7"/>
<dbReference type="GO" id="GO:0043190">
    <property type="term" value="C:ATP-binding cassette (ABC) transporter complex"/>
    <property type="evidence" value="ECO:0007669"/>
    <property type="project" value="InterPro"/>
</dbReference>
<accession>A0A2H5XCX7</accession>
<dbReference type="Proteomes" id="UP000236173">
    <property type="component" value="Unassembled WGS sequence"/>
</dbReference>
<comment type="subcellular location">
    <subcellularLocation>
        <location evidence="5">Cell membrane</location>
        <topology evidence="5">Multi-pass membrane protein</topology>
    </subcellularLocation>
    <subcellularLocation>
        <location evidence="1">Membrane</location>
        <topology evidence="1">Multi-pass membrane protein</topology>
    </subcellularLocation>
</comment>
<dbReference type="InterPro" id="IPR013525">
    <property type="entry name" value="ABC2_TM"/>
</dbReference>
<evidence type="ECO:0000256" key="3">
    <source>
        <dbReference type="ARBA" id="ARBA00022989"/>
    </source>
</evidence>
<keyword evidence="4 5" id="KW-0472">Membrane</keyword>
<dbReference type="GO" id="GO:0140359">
    <property type="term" value="F:ABC-type transporter activity"/>
    <property type="evidence" value="ECO:0007669"/>
    <property type="project" value="InterPro"/>
</dbReference>
<comment type="caution">
    <text evidence="7">The sequence shown here is derived from an EMBL/GenBank/DDBJ whole genome shotgun (WGS) entry which is preliminary data.</text>
</comment>
<dbReference type="InterPro" id="IPR032466">
    <property type="entry name" value="Metal_Hydrolase"/>
</dbReference>
<keyword evidence="5" id="KW-0813">Transport</keyword>
<feature type="transmembrane region" description="Helical" evidence="5">
    <location>
        <begin position="123"/>
        <end position="149"/>
    </location>
</feature>
<dbReference type="SUPFAM" id="SSF51338">
    <property type="entry name" value="Composite domain of metallo-dependent hydrolases"/>
    <property type="match status" value="1"/>
</dbReference>
<feature type="transmembrane region" description="Helical" evidence="5">
    <location>
        <begin position="51"/>
        <end position="69"/>
    </location>
</feature>
<feature type="transmembrane region" description="Helical" evidence="5">
    <location>
        <begin position="279"/>
        <end position="296"/>
    </location>
</feature>
<comment type="similarity">
    <text evidence="5">Belongs to the ABC-2 integral membrane protein family.</text>
</comment>
<evidence type="ECO:0000256" key="2">
    <source>
        <dbReference type="ARBA" id="ARBA00022692"/>
    </source>
</evidence>
<feature type="transmembrane region" description="Helical" evidence="5">
    <location>
        <begin position="81"/>
        <end position="102"/>
    </location>
</feature>
<dbReference type="Pfam" id="PF01061">
    <property type="entry name" value="ABC2_membrane"/>
    <property type="match status" value="1"/>
</dbReference>
<feature type="transmembrane region" description="Helical" evidence="5">
    <location>
        <begin position="161"/>
        <end position="183"/>
    </location>
</feature>
<keyword evidence="2 5" id="KW-0812">Transmembrane</keyword>
<dbReference type="SUPFAM" id="SSF51556">
    <property type="entry name" value="Metallo-dependent hydrolases"/>
    <property type="match status" value="1"/>
</dbReference>
<name>A0A2H5XCX7_9BACT</name>
<dbReference type="InterPro" id="IPR051781">
    <property type="entry name" value="Metallo-dep_Hydrolase"/>
</dbReference>
<feature type="transmembrane region" description="Helical" evidence="5">
    <location>
        <begin position="245"/>
        <end position="267"/>
    </location>
</feature>
<dbReference type="Gene3D" id="3.20.20.140">
    <property type="entry name" value="Metal-dependent hydrolases"/>
    <property type="match status" value="1"/>
</dbReference>
<gene>
    <name evidence="7" type="primary">ade</name>
    <name evidence="7" type="ORF">HRbin17_01569</name>
</gene>
<keyword evidence="5" id="KW-1003">Cell membrane</keyword>
<feature type="domain" description="ABC transmembrane type-2" evidence="6">
    <location>
        <begin position="45"/>
        <end position="270"/>
    </location>
</feature>
<dbReference type="PANTHER" id="PTHR43135:SF3">
    <property type="entry name" value="ALPHA-D-RIBOSE 1-METHYLPHOSPHONATE 5-TRIPHOSPHATE DIPHOSPHATASE"/>
    <property type="match status" value="1"/>
</dbReference>
<dbReference type="InterPro" id="IPR000412">
    <property type="entry name" value="ABC_2_transport"/>
</dbReference>
<evidence type="ECO:0000256" key="5">
    <source>
        <dbReference type="RuleBase" id="RU361157"/>
    </source>
</evidence>
<evidence type="ECO:0000256" key="1">
    <source>
        <dbReference type="ARBA" id="ARBA00004141"/>
    </source>
</evidence>
<dbReference type="InterPro" id="IPR047817">
    <property type="entry name" value="ABC2_TM_bact-type"/>
</dbReference>
<protein>
    <recommendedName>
        <fullName evidence="5">Transport permease protein</fullName>
    </recommendedName>
</protein>
<dbReference type="PANTHER" id="PTHR43135">
    <property type="entry name" value="ALPHA-D-RIBOSE 1-METHYLPHOSPHONATE 5-TRIPHOSPHATE DIPHOSPHATASE"/>
    <property type="match status" value="1"/>
</dbReference>
<dbReference type="Pfam" id="PF01979">
    <property type="entry name" value="Amidohydro_1"/>
    <property type="match status" value="1"/>
</dbReference>
<dbReference type="PROSITE" id="PS51012">
    <property type="entry name" value="ABC_TM2"/>
    <property type="match status" value="1"/>
</dbReference>
<dbReference type="Gene3D" id="2.30.40.10">
    <property type="entry name" value="Urease, subunit C, domain 1"/>
    <property type="match status" value="1"/>
</dbReference>
<dbReference type="PRINTS" id="PR00164">
    <property type="entry name" value="ABC2TRNSPORT"/>
</dbReference>
<dbReference type="InterPro" id="IPR011059">
    <property type="entry name" value="Metal-dep_hydrolase_composite"/>
</dbReference>
<evidence type="ECO:0000313" key="7">
    <source>
        <dbReference type="EMBL" id="GBC99048.1"/>
    </source>
</evidence>
<evidence type="ECO:0000256" key="4">
    <source>
        <dbReference type="ARBA" id="ARBA00023136"/>
    </source>
</evidence>
<evidence type="ECO:0000313" key="8">
    <source>
        <dbReference type="Proteomes" id="UP000236173"/>
    </source>
</evidence>
<feature type="transmembrane region" description="Helical" evidence="5">
    <location>
        <begin position="195"/>
        <end position="213"/>
    </location>
</feature>